<feature type="region of interest" description="Disordered" evidence="1">
    <location>
        <begin position="1"/>
        <end position="31"/>
    </location>
</feature>
<accession>A0A7S1YG63</accession>
<dbReference type="EMBL" id="HBGL01008956">
    <property type="protein sequence ID" value="CAD9298393.1"/>
    <property type="molecule type" value="Transcribed_RNA"/>
</dbReference>
<evidence type="ECO:0000313" key="2">
    <source>
        <dbReference type="EMBL" id="CAD9298393.1"/>
    </source>
</evidence>
<organism evidence="2">
    <name type="scientific">Sexangularia sp. CB-2014</name>
    <dbReference type="NCBI Taxonomy" id="1486929"/>
    <lineage>
        <taxon>Eukaryota</taxon>
        <taxon>Amoebozoa</taxon>
        <taxon>Tubulinea</taxon>
        <taxon>Elardia</taxon>
        <taxon>Arcellinida</taxon>
        <taxon>Arcellinida incertae sedis</taxon>
        <taxon>Sexangularia</taxon>
    </lineage>
</organism>
<reference evidence="2" key="1">
    <citation type="submission" date="2021-01" db="EMBL/GenBank/DDBJ databases">
        <authorList>
            <person name="Corre E."/>
            <person name="Pelletier E."/>
            <person name="Niang G."/>
            <person name="Scheremetjew M."/>
            <person name="Finn R."/>
            <person name="Kale V."/>
            <person name="Holt S."/>
            <person name="Cochrane G."/>
            <person name="Meng A."/>
            <person name="Brown T."/>
            <person name="Cohen L."/>
        </authorList>
    </citation>
    <scope>NUCLEOTIDE SEQUENCE</scope>
    <source>
        <strain evidence="2">ATCC 50979</strain>
    </source>
</reference>
<protein>
    <submittedName>
        <fullName evidence="2">Uncharacterized protein</fullName>
    </submittedName>
</protein>
<name>A0A7S1YG63_9EUKA</name>
<gene>
    <name evidence="2" type="ORF">SSP0437_LOCUS6932</name>
</gene>
<feature type="compositionally biased region" description="Polar residues" evidence="1">
    <location>
        <begin position="9"/>
        <end position="20"/>
    </location>
</feature>
<proteinExistence type="predicted"/>
<evidence type="ECO:0000256" key="1">
    <source>
        <dbReference type="SAM" id="MobiDB-lite"/>
    </source>
</evidence>
<dbReference type="AlphaFoldDB" id="A0A7S1YG63"/>
<sequence length="340" mass="37688">MRGGELWRTATSRTERTTWPQPLLMSGHRQREPRPPIPFLFSNKCAPLMAFQASLPGLLVMVGRGGGASKEDVERVLFALLASRSSTASRTLKDFLSPSTPGRCRFRKVLPGAHTFECSCKVLGGGVKVRELELLSNRAWQTSITAPGVICLDETMIPYHPDLKANRASADPVPHFHIIRKPHPHGMKVITAATLETASSRPLLVYVGLDGLRDRDLTVIPSSLVPPRTALQMIMDEIGKIPVQVGTTRHVLGDSWFSTMGHLLEDIAVVGLSTFSMSLHRLFKARADIFSRDIPVGCYRMFACGEVVVVLYRPNDKMLAHRRRALQLMILMLPHPMSLT</sequence>